<evidence type="ECO:0008006" key="3">
    <source>
        <dbReference type="Google" id="ProtNLM"/>
    </source>
</evidence>
<organism evidence="1 2">
    <name type="scientific">Methanobrevibacter filiformis</name>
    <dbReference type="NCBI Taxonomy" id="55758"/>
    <lineage>
        <taxon>Archaea</taxon>
        <taxon>Methanobacteriati</taxon>
        <taxon>Methanobacteriota</taxon>
        <taxon>Methanomada group</taxon>
        <taxon>Methanobacteria</taxon>
        <taxon>Methanobacteriales</taxon>
        <taxon>Methanobacteriaceae</taxon>
        <taxon>Methanobrevibacter</taxon>
    </lineage>
</organism>
<protein>
    <recommendedName>
        <fullName evidence="3">Bacterial Ig-like domain protein</fullName>
    </recommendedName>
</protein>
<keyword evidence="2" id="KW-1185">Reference proteome</keyword>
<dbReference type="RefSeq" id="WP_066971557.1">
    <property type="nucleotide sequence ID" value="NZ_LWMT01000098.1"/>
</dbReference>
<reference evidence="1 2" key="1">
    <citation type="submission" date="2016-04" db="EMBL/GenBank/DDBJ databases">
        <title>Genome sequence of Methanobrevibacter filiformis DSM 11501.</title>
        <authorList>
            <person name="Poehlein A."/>
            <person name="Seedorf H."/>
            <person name="Daniel R."/>
        </authorList>
    </citation>
    <scope>NUCLEOTIDE SEQUENCE [LARGE SCALE GENOMIC DNA]</scope>
    <source>
        <strain evidence="1 2">DSM 11501</strain>
    </source>
</reference>
<dbReference type="AlphaFoldDB" id="A0A166DAY6"/>
<dbReference type="Gene3D" id="2.60.40.10">
    <property type="entry name" value="Immunoglobulins"/>
    <property type="match status" value="1"/>
</dbReference>
<sequence length="279" mass="30329">MKRNIKLHSFLIVLAIVITLVSVSSVSAAANTQINVSFDKNVTLGTDLNVTAIINSEGKAIEGKKIDFSINGEHCSGHEYSDINGTVTFNYIAGNIGEHTLRVSFAGDTEYNAYSTEIINFNVYNPNAKNDQLASPNDGINNIKEDSKPVQNNTPLKVNSNSSLKVKNSHTVKNGKLTITTILANLGPAKKTFKITYKIPKGLTYKKPTVSKGITVTYNKNPRIVTLKVNNLKVSTKNSAKIIFTLKAKKGTYKNLRPTIIGTSGLEVKSNNKITATVK</sequence>
<dbReference type="Proteomes" id="UP000077066">
    <property type="component" value="Unassembled WGS sequence"/>
</dbReference>
<accession>A0A166DAY6</accession>
<evidence type="ECO:0000313" key="2">
    <source>
        <dbReference type="Proteomes" id="UP000077066"/>
    </source>
</evidence>
<dbReference type="PATRIC" id="fig|55758.3.peg.776"/>
<dbReference type="OrthoDB" id="77389at2157"/>
<evidence type="ECO:0000313" key="1">
    <source>
        <dbReference type="EMBL" id="KZX15394.1"/>
    </source>
</evidence>
<comment type="caution">
    <text evidence="1">The sequence shown here is derived from an EMBL/GenBank/DDBJ whole genome shotgun (WGS) entry which is preliminary data.</text>
</comment>
<dbReference type="InterPro" id="IPR013783">
    <property type="entry name" value="Ig-like_fold"/>
</dbReference>
<dbReference type="EMBL" id="LWMT01000098">
    <property type="protein sequence ID" value="KZX15394.1"/>
    <property type="molecule type" value="Genomic_DNA"/>
</dbReference>
<gene>
    <name evidence="1" type="ORF">MBFIL_06950</name>
</gene>
<proteinExistence type="predicted"/>
<name>A0A166DAY6_9EURY</name>